<evidence type="ECO:0000256" key="1">
    <source>
        <dbReference type="ARBA" id="ARBA00004651"/>
    </source>
</evidence>
<protein>
    <submittedName>
        <fullName evidence="10">ABC transporter ATP-binding protein</fullName>
    </submittedName>
</protein>
<keyword evidence="5 7" id="KW-1133">Transmembrane helix</keyword>
<feature type="transmembrane region" description="Helical" evidence="7">
    <location>
        <begin position="12"/>
        <end position="38"/>
    </location>
</feature>
<gene>
    <name evidence="10" type="ORF">ACFQ4B_21295</name>
</gene>
<feature type="domain" description="ABC transmembrane type-1" evidence="9">
    <location>
        <begin position="17"/>
        <end position="295"/>
    </location>
</feature>
<dbReference type="PROSITE" id="PS50929">
    <property type="entry name" value="ABC_TM1F"/>
    <property type="match status" value="1"/>
</dbReference>
<feature type="transmembrane region" description="Helical" evidence="7">
    <location>
        <begin position="154"/>
        <end position="175"/>
    </location>
</feature>
<dbReference type="InterPro" id="IPR003593">
    <property type="entry name" value="AAA+_ATPase"/>
</dbReference>
<dbReference type="Pfam" id="PF00664">
    <property type="entry name" value="ABC_membrane"/>
    <property type="match status" value="1"/>
</dbReference>
<evidence type="ECO:0000256" key="5">
    <source>
        <dbReference type="ARBA" id="ARBA00022989"/>
    </source>
</evidence>
<accession>A0ABW3UPL0</accession>
<feature type="transmembrane region" description="Helical" evidence="7">
    <location>
        <begin position="50"/>
        <end position="68"/>
    </location>
</feature>
<dbReference type="PANTHER" id="PTHR24221">
    <property type="entry name" value="ATP-BINDING CASSETTE SUB-FAMILY B"/>
    <property type="match status" value="1"/>
</dbReference>
<evidence type="ECO:0000259" key="9">
    <source>
        <dbReference type="PROSITE" id="PS50929"/>
    </source>
</evidence>
<dbReference type="Proteomes" id="UP001597180">
    <property type="component" value="Unassembled WGS sequence"/>
</dbReference>
<dbReference type="RefSeq" id="WP_345588363.1">
    <property type="nucleotide sequence ID" value="NZ_BAABJG010000015.1"/>
</dbReference>
<evidence type="ECO:0000313" key="10">
    <source>
        <dbReference type="EMBL" id="MFD1222658.1"/>
    </source>
</evidence>
<evidence type="ECO:0000256" key="4">
    <source>
        <dbReference type="ARBA" id="ARBA00022840"/>
    </source>
</evidence>
<dbReference type="InterPro" id="IPR036640">
    <property type="entry name" value="ABC1_TM_sf"/>
</dbReference>
<feature type="transmembrane region" description="Helical" evidence="7">
    <location>
        <begin position="131"/>
        <end position="148"/>
    </location>
</feature>
<organism evidence="10 11">
    <name type="scientific">Paenibacillus vulneris</name>
    <dbReference type="NCBI Taxonomy" id="1133364"/>
    <lineage>
        <taxon>Bacteria</taxon>
        <taxon>Bacillati</taxon>
        <taxon>Bacillota</taxon>
        <taxon>Bacilli</taxon>
        <taxon>Bacillales</taxon>
        <taxon>Paenibacillaceae</taxon>
        <taxon>Paenibacillus</taxon>
    </lineage>
</organism>
<feature type="transmembrane region" description="Helical" evidence="7">
    <location>
        <begin position="268"/>
        <end position="291"/>
    </location>
</feature>
<dbReference type="GO" id="GO:0005524">
    <property type="term" value="F:ATP binding"/>
    <property type="evidence" value="ECO:0007669"/>
    <property type="project" value="UniProtKB-KW"/>
</dbReference>
<keyword evidence="2 7" id="KW-0812">Transmembrane</keyword>
<dbReference type="SUPFAM" id="SSF90123">
    <property type="entry name" value="ABC transporter transmembrane region"/>
    <property type="match status" value="1"/>
</dbReference>
<dbReference type="PROSITE" id="PS50893">
    <property type="entry name" value="ABC_TRANSPORTER_2"/>
    <property type="match status" value="1"/>
</dbReference>
<evidence type="ECO:0000259" key="8">
    <source>
        <dbReference type="PROSITE" id="PS50893"/>
    </source>
</evidence>
<dbReference type="Pfam" id="PF00005">
    <property type="entry name" value="ABC_tran"/>
    <property type="match status" value="1"/>
</dbReference>
<evidence type="ECO:0000256" key="6">
    <source>
        <dbReference type="ARBA" id="ARBA00023136"/>
    </source>
</evidence>
<feature type="domain" description="ABC transporter" evidence="8">
    <location>
        <begin position="328"/>
        <end position="560"/>
    </location>
</feature>
<dbReference type="InterPro" id="IPR003439">
    <property type="entry name" value="ABC_transporter-like_ATP-bd"/>
</dbReference>
<keyword evidence="6 7" id="KW-0472">Membrane</keyword>
<reference evidence="11" key="1">
    <citation type="journal article" date="2019" name="Int. J. Syst. Evol. Microbiol.">
        <title>The Global Catalogue of Microorganisms (GCM) 10K type strain sequencing project: providing services to taxonomists for standard genome sequencing and annotation.</title>
        <authorList>
            <consortium name="The Broad Institute Genomics Platform"/>
            <consortium name="The Broad Institute Genome Sequencing Center for Infectious Disease"/>
            <person name="Wu L."/>
            <person name="Ma J."/>
        </authorList>
    </citation>
    <scope>NUCLEOTIDE SEQUENCE [LARGE SCALE GENOMIC DNA]</scope>
    <source>
        <strain evidence="11">CCUG 53270</strain>
    </source>
</reference>
<comment type="caution">
    <text evidence="10">The sequence shown here is derived from an EMBL/GenBank/DDBJ whole genome shotgun (WGS) entry which is preliminary data.</text>
</comment>
<feature type="transmembrane region" description="Helical" evidence="7">
    <location>
        <begin position="235"/>
        <end position="256"/>
    </location>
</feature>
<dbReference type="Gene3D" id="1.20.1560.10">
    <property type="entry name" value="ABC transporter type 1, transmembrane domain"/>
    <property type="match status" value="1"/>
</dbReference>
<sequence length="572" mass="64982">MLKKCLVQCKWWVLSYILMGFIIQLLNQLGIIVFQNILDAAAADRTEATKFIIIYGIILGGSAILNYLDEYPGVYLSNSISENLKIMALKKIAKIDYQAYQEIGTGQMIKVIENGAAAGNGILFSFFLRTLHELLPTLIFSLLFISFYNSGLMLLIAGGYAVIFVITNLLLRYLYTIKSTILKEQEKMSRYSIRGFMELVVFRTNGRYDKEIDKLSQTARTIINKNAQLKMIHEAFFAIFELFITIIKIFVIIFGVRSMIRGETTLGVVVALFMFIDKIYSPIAIFNILFVDYKLNQVTYRRLEEFIHAPEDKNLDSGIEVMQVQGHIEFRNVSFHYGSVRILHNLSFSIEPGKSVALVGLSGSGKSTIVKLIAGLLKKSGGHIELDGTEIDKLQLNRYYEHISYLSQDTPIFDTTIRGNIAFDNAMSDEEIYRLLEKVHLKDKIASLQEGLDALVGEKGVKLSGGERQRLAFARILAQKRNLIIIDEAVSALDPITEKSIMETVFKEFRDKTVIIIAHRLECIKNVDKIIVVKHGRVVGEGQFEDLIRHCDSFKDLWFKDGLSRLKINEYI</sequence>
<dbReference type="InterPro" id="IPR039421">
    <property type="entry name" value="Type_1_exporter"/>
</dbReference>
<dbReference type="InterPro" id="IPR017871">
    <property type="entry name" value="ABC_transporter-like_CS"/>
</dbReference>
<keyword evidence="11" id="KW-1185">Reference proteome</keyword>
<evidence type="ECO:0000256" key="7">
    <source>
        <dbReference type="SAM" id="Phobius"/>
    </source>
</evidence>
<dbReference type="InterPro" id="IPR027417">
    <property type="entry name" value="P-loop_NTPase"/>
</dbReference>
<evidence type="ECO:0000256" key="3">
    <source>
        <dbReference type="ARBA" id="ARBA00022741"/>
    </source>
</evidence>
<dbReference type="PROSITE" id="PS00211">
    <property type="entry name" value="ABC_TRANSPORTER_1"/>
    <property type="match status" value="1"/>
</dbReference>
<evidence type="ECO:0000256" key="2">
    <source>
        <dbReference type="ARBA" id="ARBA00022692"/>
    </source>
</evidence>
<keyword evidence="3" id="KW-0547">Nucleotide-binding</keyword>
<dbReference type="SMART" id="SM00382">
    <property type="entry name" value="AAA"/>
    <property type="match status" value="1"/>
</dbReference>
<dbReference type="EMBL" id="JBHTLU010000031">
    <property type="protein sequence ID" value="MFD1222658.1"/>
    <property type="molecule type" value="Genomic_DNA"/>
</dbReference>
<evidence type="ECO:0000313" key="11">
    <source>
        <dbReference type="Proteomes" id="UP001597180"/>
    </source>
</evidence>
<name>A0ABW3UPL0_9BACL</name>
<dbReference type="InterPro" id="IPR011527">
    <property type="entry name" value="ABC1_TM_dom"/>
</dbReference>
<dbReference type="SUPFAM" id="SSF52540">
    <property type="entry name" value="P-loop containing nucleoside triphosphate hydrolases"/>
    <property type="match status" value="1"/>
</dbReference>
<keyword evidence="4 10" id="KW-0067">ATP-binding</keyword>
<comment type="subcellular location">
    <subcellularLocation>
        <location evidence="1">Cell membrane</location>
        <topology evidence="1">Multi-pass membrane protein</topology>
    </subcellularLocation>
</comment>
<proteinExistence type="predicted"/>
<dbReference type="PANTHER" id="PTHR24221:SF653">
    <property type="entry name" value="TRANSPORT ATP-BINDING PROTEIN CYDC"/>
    <property type="match status" value="1"/>
</dbReference>
<dbReference type="Gene3D" id="3.40.50.300">
    <property type="entry name" value="P-loop containing nucleotide triphosphate hydrolases"/>
    <property type="match status" value="1"/>
</dbReference>